<dbReference type="PANTHER" id="PTHR30069">
    <property type="entry name" value="TONB-DEPENDENT OUTER MEMBRANE RECEPTOR"/>
    <property type="match status" value="1"/>
</dbReference>
<dbReference type="InterPro" id="IPR037066">
    <property type="entry name" value="Plug_dom_sf"/>
</dbReference>
<dbReference type="PANTHER" id="PTHR30069:SF29">
    <property type="entry name" value="HEMOGLOBIN AND HEMOGLOBIN-HAPTOGLOBIN-BINDING PROTEIN 1-RELATED"/>
    <property type="match status" value="1"/>
</dbReference>
<dbReference type="InterPro" id="IPR039426">
    <property type="entry name" value="TonB-dep_rcpt-like"/>
</dbReference>
<dbReference type="STRING" id="478744.SAMN05444359_102213"/>
<dbReference type="Gene3D" id="2.60.40.1120">
    <property type="entry name" value="Carboxypeptidase-like, regulatory domain"/>
    <property type="match status" value="1"/>
</dbReference>
<evidence type="ECO:0000256" key="7">
    <source>
        <dbReference type="ARBA" id="ARBA00023237"/>
    </source>
</evidence>
<keyword evidence="10" id="KW-0675">Receptor</keyword>
<evidence type="ECO:0000256" key="1">
    <source>
        <dbReference type="ARBA" id="ARBA00004571"/>
    </source>
</evidence>
<dbReference type="InterPro" id="IPR008969">
    <property type="entry name" value="CarboxyPept-like_regulatory"/>
</dbReference>
<feature type="domain" description="Outer membrane protein beta-barrel" evidence="9">
    <location>
        <begin position="370"/>
        <end position="772"/>
    </location>
</feature>
<evidence type="ECO:0000256" key="4">
    <source>
        <dbReference type="ARBA" id="ARBA00022692"/>
    </source>
</evidence>
<sequence>MRPLIILVLLALAGNLLATALPNLKVNLSATVITDEGAPLEYATVSALRPDSTLVDGTVTDTDGTFSLSLPKGNYVLRVEFLGFATTEVPVVLDGNLKLEDITLSAGGVELDAVEVRASKSQMSLQLDKKVFNVGADALAQGGSANEVLAQVPSVTVGATGNVSLRGNGSVRILINGRPSALADNNSLDAIPAASIESVEVITNPSARYEAAGTAGIINIILKKDSERGYGGSLRLGVGQPADFQGSLNLNYRHEKFNAFANLGGRYANFRGAGDLQRASTLNGETTMLDQIIRMDRNDKAWSAYTGFDYKLSDQATLTASYSVYDVINDDFTTTSYAYRSEDGSERNLEQGLDYLEPGTYQQIDVIYDKTFEQKGRKLSLYFNHDSWSEGENEWVDLQELAPNSQQLLGYNTFSGESSKDYLLRSDYVTPLGENSKLEMGIRLESRVISSDYFAKQGEDVILGFDNELDYFEEVGGAFMEYAYEKEAFGFQLGLRNEYTSIRVENTQESQEDIQKNYNQLFPSLSTSYKFNEVFSSQLSFSRRIRRPQFWQLSTFGGIRNPSVLFTGNPDLNPAYSNRAELNVMARWEKVTINPAIYASATTDYFQNVVEQSADNIFGFEDGTILSSPVNLDQETSYGLELFASYRPTEALNFSGDIHYYGYRQRGEFEERSFDFDFATWSGSLRAQVTLPLDIDLQARLAYSAPRKDAQSIQRANYYGTLGLSRRWSSKIMASFSVRAPRYQRSSQFRPSFVEENYFEWTGWTFGANVQYRFEKGAKADERRQRGSIR</sequence>
<dbReference type="RefSeq" id="WP_090165392.1">
    <property type="nucleotide sequence ID" value="NZ_FOFB01000002.1"/>
</dbReference>
<keyword evidence="6" id="KW-0472">Membrane</keyword>
<evidence type="ECO:0000256" key="6">
    <source>
        <dbReference type="ARBA" id="ARBA00023136"/>
    </source>
</evidence>
<evidence type="ECO:0000256" key="3">
    <source>
        <dbReference type="ARBA" id="ARBA00022452"/>
    </source>
</evidence>
<reference evidence="11" key="1">
    <citation type="submission" date="2016-10" db="EMBL/GenBank/DDBJ databases">
        <authorList>
            <person name="Varghese N."/>
            <person name="Submissions S."/>
        </authorList>
    </citation>
    <scope>NUCLEOTIDE SEQUENCE [LARGE SCALE GENOMIC DNA]</scope>
    <source>
        <strain evidence="11">DSM 24740</strain>
    </source>
</reference>
<dbReference type="Proteomes" id="UP000199021">
    <property type="component" value="Unassembled WGS sequence"/>
</dbReference>
<dbReference type="InParanoid" id="A0A1H9ASQ7"/>
<dbReference type="GO" id="GO:0009279">
    <property type="term" value="C:cell outer membrane"/>
    <property type="evidence" value="ECO:0007669"/>
    <property type="project" value="UniProtKB-SubCell"/>
</dbReference>
<dbReference type="Pfam" id="PF13620">
    <property type="entry name" value="CarboxypepD_reg"/>
    <property type="match status" value="1"/>
</dbReference>
<evidence type="ECO:0000256" key="5">
    <source>
        <dbReference type="ARBA" id="ARBA00022729"/>
    </source>
</evidence>
<dbReference type="GO" id="GO:0044718">
    <property type="term" value="P:siderophore transmembrane transport"/>
    <property type="evidence" value="ECO:0007669"/>
    <property type="project" value="TreeGrafter"/>
</dbReference>
<dbReference type="GO" id="GO:0015344">
    <property type="term" value="F:siderophore uptake transmembrane transporter activity"/>
    <property type="evidence" value="ECO:0007669"/>
    <property type="project" value="TreeGrafter"/>
</dbReference>
<evidence type="ECO:0000259" key="9">
    <source>
        <dbReference type="Pfam" id="PF14905"/>
    </source>
</evidence>
<dbReference type="SUPFAM" id="SSF49464">
    <property type="entry name" value="Carboxypeptidase regulatory domain-like"/>
    <property type="match status" value="1"/>
</dbReference>
<evidence type="ECO:0000256" key="2">
    <source>
        <dbReference type="ARBA" id="ARBA00022448"/>
    </source>
</evidence>
<dbReference type="OrthoDB" id="8764943at2"/>
<evidence type="ECO:0000313" key="11">
    <source>
        <dbReference type="Proteomes" id="UP000199021"/>
    </source>
</evidence>
<dbReference type="Gene3D" id="2.40.170.20">
    <property type="entry name" value="TonB-dependent receptor, beta-barrel domain"/>
    <property type="match status" value="1"/>
</dbReference>
<keyword evidence="7" id="KW-0998">Cell outer membrane</keyword>
<keyword evidence="11" id="KW-1185">Reference proteome</keyword>
<proteinExistence type="predicted"/>
<accession>A0A1H9ASQ7</accession>
<dbReference type="AlphaFoldDB" id="A0A1H9ASQ7"/>
<feature type="domain" description="TonB-dependent receptor plug" evidence="8">
    <location>
        <begin position="141"/>
        <end position="217"/>
    </location>
</feature>
<comment type="subcellular location">
    <subcellularLocation>
        <location evidence="1">Cell outer membrane</location>
        <topology evidence="1">Multi-pass membrane protein</topology>
    </subcellularLocation>
</comment>
<dbReference type="Gene3D" id="2.170.130.10">
    <property type="entry name" value="TonB-dependent receptor, plug domain"/>
    <property type="match status" value="1"/>
</dbReference>
<dbReference type="EMBL" id="FOFB01000002">
    <property type="protein sequence ID" value="SEP79689.1"/>
    <property type="molecule type" value="Genomic_DNA"/>
</dbReference>
<dbReference type="InterPro" id="IPR012910">
    <property type="entry name" value="Plug_dom"/>
</dbReference>
<protein>
    <submittedName>
        <fullName evidence="10">Outer membrane receptor proteins, mostly Fe transport</fullName>
    </submittedName>
</protein>
<keyword evidence="5" id="KW-0732">Signal</keyword>
<dbReference type="InterPro" id="IPR036942">
    <property type="entry name" value="Beta-barrel_TonB_sf"/>
</dbReference>
<dbReference type="InterPro" id="IPR041700">
    <property type="entry name" value="OMP_b-brl_3"/>
</dbReference>
<gene>
    <name evidence="10" type="ORF">SAMN05444359_102213</name>
</gene>
<evidence type="ECO:0000313" key="10">
    <source>
        <dbReference type="EMBL" id="SEP79689.1"/>
    </source>
</evidence>
<name>A0A1H9ASQ7_9BACT</name>
<keyword evidence="2" id="KW-0813">Transport</keyword>
<dbReference type="Pfam" id="PF07715">
    <property type="entry name" value="Plug"/>
    <property type="match status" value="1"/>
</dbReference>
<keyword evidence="4" id="KW-0812">Transmembrane</keyword>
<keyword evidence="3" id="KW-1134">Transmembrane beta strand</keyword>
<dbReference type="SUPFAM" id="SSF56935">
    <property type="entry name" value="Porins"/>
    <property type="match status" value="1"/>
</dbReference>
<evidence type="ECO:0000259" key="8">
    <source>
        <dbReference type="Pfam" id="PF07715"/>
    </source>
</evidence>
<dbReference type="Pfam" id="PF14905">
    <property type="entry name" value="OMP_b-brl_3"/>
    <property type="match status" value="1"/>
</dbReference>
<organism evidence="10 11">
    <name type="scientific">Neolewinella agarilytica</name>
    <dbReference type="NCBI Taxonomy" id="478744"/>
    <lineage>
        <taxon>Bacteria</taxon>
        <taxon>Pseudomonadati</taxon>
        <taxon>Bacteroidota</taxon>
        <taxon>Saprospiria</taxon>
        <taxon>Saprospirales</taxon>
        <taxon>Lewinellaceae</taxon>
        <taxon>Neolewinella</taxon>
    </lineage>
</organism>